<reference evidence="13 14" key="1">
    <citation type="journal article" date="2018" name="Nat. Ecol. Evol.">
        <title>Pezizomycetes genomes reveal the molecular basis of ectomycorrhizal truffle lifestyle.</title>
        <authorList>
            <person name="Murat C."/>
            <person name="Payen T."/>
            <person name="Noel B."/>
            <person name="Kuo A."/>
            <person name="Morin E."/>
            <person name="Chen J."/>
            <person name="Kohler A."/>
            <person name="Krizsan K."/>
            <person name="Balestrini R."/>
            <person name="Da Silva C."/>
            <person name="Montanini B."/>
            <person name="Hainaut M."/>
            <person name="Levati E."/>
            <person name="Barry K.W."/>
            <person name="Belfiori B."/>
            <person name="Cichocki N."/>
            <person name="Clum A."/>
            <person name="Dockter R.B."/>
            <person name="Fauchery L."/>
            <person name="Guy J."/>
            <person name="Iotti M."/>
            <person name="Le Tacon F."/>
            <person name="Lindquist E.A."/>
            <person name="Lipzen A."/>
            <person name="Malagnac F."/>
            <person name="Mello A."/>
            <person name="Molinier V."/>
            <person name="Miyauchi S."/>
            <person name="Poulain J."/>
            <person name="Riccioni C."/>
            <person name="Rubini A."/>
            <person name="Sitrit Y."/>
            <person name="Splivallo R."/>
            <person name="Traeger S."/>
            <person name="Wang M."/>
            <person name="Zifcakova L."/>
            <person name="Wipf D."/>
            <person name="Zambonelli A."/>
            <person name="Paolocci F."/>
            <person name="Nowrousian M."/>
            <person name="Ottonello S."/>
            <person name="Baldrian P."/>
            <person name="Spatafora J.W."/>
            <person name="Henrissat B."/>
            <person name="Nagy L.G."/>
            <person name="Aury J.M."/>
            <person name="Wincker P."/>
            <person name="Grigoriev I.V."/>
            <person name="Bonfante P."/>
            <person name="Martin F.M."/>
        </authorList>
    </citation>
    <scope>NUCLEOTIDE SEQUENCE [LARGE SCALE GENOMIC DNA]</scope>
    <source>
        <strain evidence="13 14">120613-1</strain>
    </source>
</reference>
<name>A0A3N4JWH0_9PEZI</name>
<dbReference type="GO" id="GO:0005634">
    <property type="term" value="C:nucleus"/>
    <property type="evidence" value="ECO:0007669"/>
    <property type="project" value="UniProtKB-SubCell"/>
</dbReference>
<dbReference type="Gene3D" id="3.40.630.30">
    <property type="match status" value="1"/>
</dbReference>
<dbReference type="GO" id="GO:0005737">
    <property type="term" value="C:cytoplasm"/>
    <property type="evidence" value="ECO:0007669"/>
    <property type="project" value="UniProtKB-SubCell"/>
</dbReference>
<evidence type="ECO:0000256" key="4">
    <source>
        <dbReference type="ARBA" id="ARBA00012950"/>
    </source>
</evidence>
<sequence length="206" mass="22844">MSLIETHNRIPLSTLRETYLPSTPRPPSPPPYSITLETAKTLPPGSFKACFDLVHGCKDMYKRTIGWSATAKKKEMKHPAMRYLILSTAAATGGGGGGGGKTVGFLSFMITEEDECEVVYCYELHLAEEVRSRGLGRILVEVMEGFGKKVGVEKVMLTVFLENEGARRFYSRLGYVRDDFTPDDVVGRNGRVRKVGYEILSKGLKD</sequence>
<dbReference type="GO" id="GO:0043998">
    <property type="term" value="F:histone H2A acetyltransferase activity"/>
    <property type="evidence" value="ECO:0007669"/>
    <property type="project" value="InterPro"/>
</dbReference>
<evidence type="ECO:0000256" key="5">
    <source>
        <dbReference type="ARBA" id="ARBA00015043"/>
    </source>
</evidence>
<dbReference type="GO" id="GO:0010485">
    <property type="term" value="F:histone H4 acetyltransferase activity"/>
    <property type="evidence" value="ECO:0007669"/>
    <property type="project" value="InterPro"/>
</dbReference>
<keyword evidence="14" id="KW-1185">Reference proteome</keyword>
<comment type="subcellular location">
    <subcellularLocation>
        <location evidence="2">Cytoplasm</location>
    </subcellularLocation>
    <subcellularLocation>
        <location evidence="1">Nucleus</location>
    </subcellularLocation>
</comment>
<keyword evidence="7" id="KW-0808">Transferase</keyword>
<dbReference type="GO" id="GO:1990189">
    <property type="term" value="F:protein N-terminal-serine acetyltransferase activity"/>
    <property type="evidence" value="ECO:0007669"/>
    <property type="project" value="UniProtKB-EC"/>
</dbReference>
<dbReference type="PROSITE" id="PS51186">
    <property type="entry name" value="GNAT"/>
    <property type="match status" value="1"/>
</dbReference>
<dbReference type="EC" id="2.3.1.257" evidence="4"/>
<evidence type="ECO:0000313" key="14">
    <source>
        <dbReference type="Proteomes" id="UP000276215"/>
    </source>
</evidence>
<evidence type="ECO:0000256" key="1">
    <source>
        <dbReference type="ARBA" id="ARBA00004123"/>
    </source>
</evidence>
<comment type="catalytic activity">
    <reaction evidence="10">
        <text>N-terminal L-seryl-[histone H2A] + acetyl-CoA = N-terminal N(alpha)-acetyl-L-seryl-[histone H2A] + CoA + H(+)</text>
        <dbReference type="Rhea" id="RHEA:50600"/>
        <dbReference type="Rhea" id="RHEA-COMP:12742"/>
        <dbReference type="Rhea" id="RHEA-COMP:12744"/>
        <dbReference type="ChEBI" id="CHEBI:15378"/>
        <dbReference type="ChEBI" id="CHEBI:57287"/>
        <dbReference type="ChEBI" id="CHEBI:57288"/>
        <dbReference type="ChEBI" id="CHEBI:64738"/>
        <dbReference type="ChEBI" id="CHEBI:83690"/>
        <dbReference type="EC" id="2.3.1.257"/>
    </reaction>
</comment>
<dbReference type="InterPro" id="IPR000182">
    <property type="entry name" value="GNAT_dom"/>
</dbReference>
<dbReference type="Proteomes" id="UP000276215">
    <property type="component" value="Unassembled WGS sequence"/>
</dbReference>
<proteinExistence type="inferred from homology"/>
<dbReference type="OrthoDB" id="424551at2759"/>
<dbReference type="InterPro" id="IPR039949">
    <property type="entry name" value="NAA40"/>
</dbReference>
<feature type="domain" description="N-acetyltransferase" evidence="12">
    <location>
        <begin position="37"/>
        <end position="198"/>
    </location>
</feature>
<dbReference type="PANTHER" id="PTHR20531:SF1">
    <property type="entry name" value="N-ALPHA-ACETYLTRANSFERASE 40"/>
    <property type="match status" value="1"/>
</dbReference>
<organism evidence="13 14">
    <name type="scientific">Choiromyces venosus 120613-1</name>
    <dbReference type="NCBI Taxonomy" id="1336337"/>
    <lineage>
        <taxon>Eukaryota</taxon>
        <taxon>Fungi</taxon>
        <taxon>Dikarya</taxon>
        <taxon>Ascomycota</taxon>
        <taxon>Pezizomycotina</taxon>
        <taxon>Pezizomycetes</taxon>
        <taxon>Pezizales</taxon>
        <taxon>Tuberaceae</taxon>
        <taxon>Choiromyces</taxon>
    </lineage>
</organism>
<dbReference type="SUPFAM" id="SSF55729">
    <property type="entry name" value="Acyl-CoA N-acyltransferases (Nat)"/>
    <property type="match status" value="1"/>
</dbReference>
<protein>
    <recommendedName>
        <fullName evidence="5">N-alpha-acetyltransferase 40</fullName>
        <ecNumber evidence="4">2.3.1.257</ecNumber>
    </recommendedName>
</protein>
<dbReference type="AlphaFoldDB" id="A0A3N4JWH0"/>
<keyword evidence="9" id="KW-0012">Acyltransferase</keyword>
<evidence type="ECO:0000256" key="6">
    <source>
        <dbReference type="ARBA" id="ARBA00022490"/>
    </source>
</evidence>
<keyword evidence="6" id="KW-0963">Cytoplasm</keyword>
<evidence type="ECO:0000256" key="7">
    <source>
        <dbReference type="ARBA" id="ARBA00022679"/>
    </source>
</evidence>
<dbReference type="PANTHER" id="PTHR20531">
    <property type="entry name" value="N-ALPHA-ACETYLTRANSFERASE 40"/>
    <property type="match status" value="1"/>
</dbReference>
<evidence type="ECO:0000256" key="3">
    <source>
        <dbReference type="ARBA" id="ARBA00008870"/>
    </source>
</evidence>
<keyword evidence="8" id="KW-0539">Nucleus</keyword>
<evidence type="ECO:0000256" key="8">
    <source>
        <dbReference type="ARBA" id="ARBA00023242"/>
    </source>
</evidence>
<accession>A0A3N4JWH0</accession>
<evidence type="ECO:0000256" key="9">
    <source>
        <dbReference type="ARBA" id="ARBA00023315"/>
    </source>
</evidence>
<dbReference type="Pfam" id="PF00583">
    <property type="entry name" value="Acetyltransf_1"/>
    <property type="match status" value="1"/>
</dbReference>
<dbReference type="EMBL" id="ML120367">
    <property type="protein sequence ID" value="RPB02567.1"/>
    <property type="molecule type" value="Genomic_DNA"/>
</dbReference>
<evidence type="ECO:0000256" key="2">
    <source>
        <dbReference type="ARBA" id="ARBA00004496"/>
    </source>
</evidence>
<comment type="catalytic activity">
    <reaction evidence="11">
        <text>N-terminal L-seryl-[histone H4] + acetyl-CoA = N-terminal N(alpha)-acetyl-L-seryl-[histone H4] + CoA + H(+)</text>
        <dbReference type="Rhea" id="RHEA:50596"/>
        <dbReference type="Rhea" id="RHEA-COMP:12740"/>
        <dbReference type="Rhea" id="RHEA-COMP:12743"/>
        <dbReference type="ChEBI" id="CHEBI:15378"/>
        <dbReference type="ChEBI" id="CHEBI:57287"/>
        <dbReference type="ChEBI" id="CHEBI:57288"/>
        <dbReference type="ChEBI" id="CHEBI:64738"/>
        <dbReference type="ChEBI" id="CHEBI:83690"/>
        <dbReference type="EC" id="2.3.1.257"/>
    </reaction>
</comment>
<dbReference type="STRING" id="1336337.A0A3N4JWH0"/>
<evidence type="ECO:0000259" key="12">
    <source>
        <dbReference type="PROSITE" id="PS51186"/>
    </source>
</evidence>
<comment type="similarity">
    <text evidence="3">Belongs to the acetyltransferase family. NAA40 subfamily.</text>
</comment>
<evidence type="ECO:0000256" key="10">
    <source>
        <dbReference type="ARBA" id="ARBA00047821"/>
    </source>
</evidence>
<dbReference type="InterPro" id="IPR016181">
    <property type="entry name" value="Acyl_CoA_acyltransferase"/>
</dbReference>
<evidence type="ECO:0000256" key="11">
    <source>
        <dbReference type="ARBA" id="ARBA00049524"/>
    </source>
</evidence>
<evidence type="ECO:0000313" key="13">
    <source>
        <dbReference type="EMBL" id="RPB02567.1"/>
    </source>
</evidence>
<gene>
    <name evidence="13" type="ORF">L873DRAFT_1673018</name>
</gene>